<reference evidence="3 4" key="1">
    <citation type="journal article" date="2019" name="Commun. Biol.">
        <title>The bagworm genome reveals a unique fibroin gene that provides high tensile strength.</title>
        <authorList>
            <person name="Kono N."/>
            <person name="Nakamura H."/>
            <person name="Ohtoshi R."/>
            <person name="Tomita M."/>
            <person name="Numata K."/>
            <person name="Arakawa K."/>
        </authorList>
    </citation>
    <scope>NUCLEOTIDE SEQUENCE [LARGE SCALE GENOMIC DNA]</scope>
</reference>
<keyword evidence="4" id="KW-1185">Reference proteome</keyword>
<evidence type="ECO:0000256" key="1">
    <source>
        <dbReference type="SAM" id="MobiDB-lite"/>
    </source>
</evidence>
<proteinExistence type="predicted"/>
<feature type="region of interest" description="Disordered" evidence="1">
    <location>
        <begin position="105"/>
        <end position="134"/>
    </location>
</feature>
<gene>
    <name evidence="3" type="ORF">EVAR_102293_1</name>
</gene>
<evidence type="ECO:0008006" key="5">
    <source>
        <dbReference type="Google" id="ProtNLM"/>
    </source>
</evidence>
<sequence length="156" mass="18113">MTSRGVPLWIWCLLPVKAIANLKRPDTTLTRSNAFALRPPYGAPPRLIILRARSRFGIFLYLDLVRNQKRYLIRNLDWGKLAWGAESGQYRERFSGRDHDLERDQYEDEGIHSISTGRSRRRRPVREGSGANDARRVRKIRDNAALALTYLTRHSP</sequence>
<dbReference type="EMBL" id="BGZK01000563">
    <property type="protein sequence ID" value="GBP50324.1"/>
    <property type="molecule type" value="Genomic_DNA"/>
</dbReference>
<keyword evidence="2" id="KW-0732">Signal</keyword>
<evidence type="ECO:0000256" key="2">
    <source>
        <dbReference type="SAM" id="SignalP"/>
    </source>
</evidence>
<name>A0A4C1WJM5_EUMVA</name>
<comment type="caution">
    <text evidence="3">The sequence shown here is derived from an EMBL/GenBank/DDBJ whole genome shotgun (WGS) entry which is preliminary data.</text>
</comment>
<organism evidence="3 4">
    <name type="scientific">Eumeta variegata</name>
    <name type="common">Bagworm moth</name>
    <name type="synonym">Eumeta japonica</name>
    <dbReference type="NCBI Taxonomy" id="151549"/>
    <lineage>
        <taxon>Eukaryota</taxon>
        <taxon>Metazoa</taxon>
        <taxon>Ecdysozoa</taxon>
        <taxon>Arthropoda</taxon>
        <taxon>Hexapoda</taxon>
        <taxon>Insecta</taxon>
        <taxon>Pterygota</taxon>
        <taxon>Neoptera</taxon>
        <taxon>Endopterygota</taxon>
        <taxon>Lepidoptera</taxon>
        <taxon>Glossata</taxon>
        <taxon>Ditrysia</taxon>
        <taxon>Tineoidea</taxon>
        <taxon>Psychidae</taxon>
        <taxon>Oiketicinae</taxon>
        <taxon>Eumeta</taxon>
    </lineage>
</organism>
<feature type="chain" id="PRO_5020038038" description="Secreted protein" evidence="2">
    <location>
        <begin position="21"/>
        <end position="156"/>
    </location>
</feature>
<accession>A0A4C1WJM5</accession>
<protein>
    <recommendedName>
        <fullName evidence="5">Secreted protein</fullName>
    </recommendedName>
</protein>
<evidence type="ECO:0000313" key="4">
    <source>
        <dbReference type="Proteomes" id="UP000299102"/>
    </source>
</evidence>
<dbReference type="AlphaFoldDB" id="A0A4C1WJM5"/>
<evidence type="ECO:0000313" key="3">
    <source>
        <dbReference type="EMBL" id="GBP50324.1"/>
    </source>
</evidence>
<feature type="signal peptide" evidence="2">
    <location>
        <begin position="1"/>
        <end position="20"/>
    </location>
</feature>
<dbReference type="Proteomes" id="UP000299102">
    <property type="component" value="Unassembled WGS sequence"/>
</dbReference>